<accession>A0A7S4MUE9</accession>
<evidence type="ECO:0000313" key="6">
    <source>
        <dbReference type="EMBL" id="CAE2242158.1"/>
    </source>
</evidence>
<feature type="compositionally biased region" description="Basic and acidic residues" evidence="4">
    <location>
        <begin position="90"/>
        <end position="102"/>
    </location>
</feature>
<dbReference type="InterPro" id="IPR027417">
    <property type="entry name" value="P-loop_NTPase"/>
</dbReference>
<organism evidence="6">
    <name type="scientific">Prymnesium polylepis</name>
    <dbReference type="NCBI Taxonomy" id="72548"/>
    <lineage>
        <taxon>Eukaryota</taxon>
        <taxon>Haptista</taxon>
        <taxon>Haptophyta</taxon>
        <taxon>Prymnesiophyceae</taxon>
        <taxon>Prymnesiales</taxon>
        <taxon>Prymnesiaceae</taxon>
        <taxon>Prymnesium</taxon>
    </lineage>
</organism>
<sequence length="176" mass="19297">MLDEPTNHLDVGSIAALLDAIESYGGALVVVSHDRPFCDALRCTHVGYVADGACRFEERELRDDDFSEADRGVRNAEISADNGGASESAVEAKARREEERRQQKQRAAAPKKIAKLEASIGEAEAQIEQLDNEMVAAGSDMEALTHLGARRDALQGKVDAWYAEWDELESLLVRVQ</sequence>
<dbReference type="SUPFAM" id="SSF52540">
    <property type="entry name" value="P-loop containing nucleoside triphosphate hydrolases"/>
    <property type="match status" value="1"/>
</dbReference>
<evidence type="ECO:0000256" key="4">
    <source>
        <dbReference type="SAM" id="MobiDB-lite"/>
    </source>
</evidence>
<feature type="region of interest" description="Disordered" evidence="4">
    <location>
        <begin position="65"/>
        <end position="109"/>
    </location>
</feature>
<dbReference type="Pfam" id="PF16326">
    <property type="entry name" value="ABC_tran_CTD"/>
    <property type="match status" value="1"/>
</dbReference>
<dbReference type="AlphaFoldDB" id="A0A7S4MUE9"/>
<name>A0A7S4MUE9_9EUKA</name>
<feature type="compositionally biased region" description="Basic and acidic residues" evidence="4">
    <location>
        <begin position="65"/>
        <end position="74"/>
    </location>
</feature>
<dbReference type="InterPro" id="IPR051309">
    <property type="entry name" value="ABCF_ATPase"/>
</dbReference>
<evidence type="ECO:0000259" key="5">
    <source>
        <dbReference type="Pfam" id="PF16326"/>
    </source>
</evidence>
<reference evidence="6" key="1">
    <citation type="submission" date="2021-01" db="EMBL/GenBank/DDBJ databases">
        <authorList>
            <person name="Corre E."/>
            <person name="Pelletier E."/>
            <person name="Niang G."/>
            <person name="Scheremetjew M."/>
            <person name="Finn R."/>
            <person name="Kale V."/>
            <person name="Holt S."/>
            <person name="Cochrane G."/>
            <person name="Meng A."/>
            <person name="Brown T."/>
            <person name="Cohen L."/>
        </authorList>
    </citation>
    <scope>NUCLEOTIDE SEQUENCE</scope>
    <source>
        <strain evidence="6">UIO037</strain>
    </source>
</reference>
<keyword evidence="3" id="KW-0175">Coiled coil</keyword>
<keyword evidence="2" id="KW-0067">ATP-binding</keyword>
<dbReference type="InterPro" id="IPR037118">
    <property type="entry name" value="Val-tRNA_synth_C_sf"/>
</dbReference>
<feature type="coiled-coil region" evidence="3">
    <location>
        <begin position="113"/>
        <end position="140"/>
    </location>
</feature>
<dbReference type="PANTHER" id="PTHR42855:SF1">
    <property type="entry name" value="ABC TRANSPORTER DOMAIN-CONTAINING PROTEIN"/>
    <property type="match status" value="1"/>
</dbReference>
<evidence type="ECO:0000256" key="1">
    <source>
        <dbReference type="ARBA" id="ARBA00022741"/>
    </source>
</evidence>
<dbReference type="Gene3D" id="1.10.287.380">
    <property type="entry name" value="Valyl-tRNA synthetase, C-terminal domain"/>
    <property type="match status" value="1"/>
</dbReference>
<dbReference type="GO" id="GO:0005524">
    <property type="term" value="F:ATP binding"/>
    <property type="evidence" value="ECO:0007669"/>
    <property type="project" value="UniProtKB-KW"/>
</dbReference>
<dbReference type="PANTHER" id="PTHR42855">
    <property type="entry name" value="ABC TRANSPORTER ATP-BINDING SUBUNIT"/>
    <property type="match status" value="1"/>
</dbReference>
<dbReference type="GO" id="GO:0003677">
    <property type="term" value="F:DNA binding"/>
    <property type="evidence" value="ECO:0007669"/>
    <property type="project" value="InterPro"/>
</dbReference>
<dbReference type="Gene3D" id="3.40.50.300">
    <property type="entry name" value="P-loop containing nucleotide triphosphate hydrolases"/>
    <property type="match status" value="1"/>
</dbReference>
<evidence type="ECO:0000256" key="3">
    <source>
        <dbReference type="SAM" id="Coils"/>
    </source>
</evidence>
<gene>
    <name evidence="6" type="ORF">CPOL0286_LOCUS13124</name>
</gene>
<dbReference type="EMBL" id="HBKO01028781">
    <property type="protein sequence ID" value="CAE2242158.1"/>
    <property type="molecule type" value="Transcribed_RNA"/>
</dbReference>
<feature type="domain" description="ABC transporter Uup C-terminal" evidence="5">
    <location>
        <begin position="111"/>
        <end position="169"/>
    </location>
</feature>
<evidence type="ECO:0000256" key="2">
    <source>
        <dbReference type="ARBA" id="ARBA00022840"/>
    </source>
</evidence>
<keyword evidence="1" id="KW-0547">Nucleotide-binding</keyword>
<dbReference type="InterPro" id="IPR032524">
    <property type="entry name" value="ABC_tran_C"/>
</dbReference>
<protein>
    <recommendedName>
        <fullName evidence="5">ABC transporter Uup C-terminal domain-containing protein</fullName>
    </recommendedName>
</protein>
<proteinExistence type="predicted"/>